<dbReference type="InterPro" id="IPR007204">
    <property type="entry name" value="ARPC3"/>
</dbReference>
<dbReference type="Pfam" id="PF04062">
    <property type="entry name" value="P21-Arc"/>
    <property type="match status" value="1"/>
</dbReference>
<organism evidence="7 8">
    <name type="scientific">Steinernema carpocapsae</name>
    <name type="common">Entomopathogenic nematode</name>
    <dbReference type="NCBI Taxonomy" id="34508"/>
    <lineage>
        <taxon>Eukaryota</taxon>
        <taxon>Metazoa</taxon>
        <taxon>Ecdysozoa</taxon>
        <taxon>Nematoda</taxon>
        <taxon>Chromadorea</taxon>
        <taxon>Rhabditida</taxon>
        <taxon>Tylenchina</taxon>
        <taxon>Panagrolaimomorpha</taxon>
        <taxon>Strongyloidoidea</taxon>
        <taxon>Steinernematidae</taxon>
        <taxon>Steinernema</taxon>
    </lineage>
</organism>
<keyword evidence="8" id="KW-1185">Reference proteome</keyword>
<reference evidence="7 8" key="1">
    <citation type="journal article" date="2015" name="Genome Biol.">
        <title>Comparative genomics of Steinernema reveals deeply conserved gene regulatory networks.</title>
        <authorList>
            <person name="Dillman A.R."/>
            <person name="Macchietto M."/>
            <person name="Porter C.F."/>
            <person name="Rogers A."/>
            <person name="Williams B."/>
            <person name="Antoshechkin I."/>
            <person name="Lee M.M."/>
            <person name="Goodwin Z."/>
            <person name="Lu X."/>
            <person name="Lewis E.E."/>
            <person name="Goodrich-Blair H."/>
            <person name="Stock S.P."/>
            <person name="Adams B.J."/>
            <person name="Sternberg P.W."/>
            <person name="Mortazavi A."/>
        </authorList>
    </citation>
    <scope>NUCLEOTIDE SEQUENCE [LARGE SCALE GENOMIC DNA]</scope>
    <source>
        <strain evidence="7 8">ALL</strain>
    </source>
</reference>
<dbReference type="STRING" id="34508.A0A4U8UJT1"/>
<comment type="subcellular location">
    <subcellularLocation>
        <location evidence="1 6">Cytoplasm</location>
        <location evidence="1 6">Cytoskeleton</location>
    </subcellularLocation>
</comment>
<dbReference type="EMBL" id="CM016762">
    <property type="protein sequence ID" value="TMS32951.1"/>
    <property type="molecule type" value="Genomic_DNA"/>
</dbReference>
<dbReference type="Gene3D" id="1.10.1760.10">
    <property type="entry name" value="Actin-related protein 2/3 complex subunit 3"/>
    <property type="match status" value="1"/>
</dbReference>
<protein>
    <recommendedName>
        <fullName evidence="6">Actin-related protein 2/3 complex subunit 3</fullName>
    </recommendedName>
</protein>
<dbReference type="GO" id="GO:0003779">
    <property type="term" value="F:actin binding"/>
    <property type="evidence" value="ECO:0007669"/>
    <property type="project" value="UniProtKB-KW"/>
</dbReference>
<comment type="caution">
    <text evidence="7">The sequence shown here is derived from an EMBL/GenBank/DDBJ whole genome shotgun (WGS) entry which is preliminary data.</text>
</comment>
<dbReference type="PANTHER" id="PTHR12391">
    <property type="entry name" value="ARP2/3 COMPLEX 21 KD SUBUNIT"/>
    <property type="match status" value="1"/>
</dbReference>
<dbReference type="GO" id="GO:0005885">
    <property type="term" value="C:Arp2/3 protein complex"/>
    <property type="evidence" value="ECO:0007669"/>
    <property type="project" value="UniProtKB-UniRule"/>
</dbReference>
<sequence length="201" mass="23253">MDSSNVSRDSFEDSFEVNFKPYNGHHTELTSDVSVGNMAMLPLKTRFKGPAERLASNEVDIIDEVLLHFKPSVFFKSYEIKGDADRTFIYLMLYTVECLKKLTKSPNKAAGVKDLLMMAFHEKIPMPGDPDFPLNQNYQKPANTTEYLKMRAYLEQLRQELGVRLCDRCFDKPDEKASKWWVCFARRRFMGKNLVYPGTVL</sequence>
<comment type="function">
    <text evidence="6">Functions as component of the Arp2/3 complex which is involved in regulation of actin polymerization and together with an activating nucleation-promoting factor (NPF) mediates the formation of branched actin networks.</text>
</comment>
<accession>A0A4U8UJT1</accession>
<dbReference type="OrthoDB" id="200404at2759"/>
<dbReference type="AlphaFoldDB" id="A0A4U8UJT1"/>
<evidence type="ECO:0000256" key="2">
    <source>
        <dbReference type="ARBA" id="ARBA00010856"/>
    </source>
</evidence>
<keyword evidence="4 6" id="KW-0009">Actin-binding</keyword>
<dbReference type="GO" id="GO:0030833">
    <property type="term" value="P:regulation of actin filament polymerization"/>
    <property type="evidence" value="ECO:0007669"/>
    <property type="project" value="InterPro"/>
</dbReference>
<dbReference type="EMBL" id="AZBU02000001">
    <property type="protein sequence ID" value="TMS32951.1"/>
    <property type="molecule type" value="Genomic_DNA"/>
</dbReference>
<evidence type="ECO:0000256" key="3">
    <source>
        <dbReference type="ARBA" id="ARBA00022490"/>
    </source>
</evidence>
<evidence type="ECO:0000313" key="8">
    <source>
        <dbReference type="Proteomes" id="UP000298663"/>
    </source>
</evidence>
<dbReference type="InterPro" id="IPR036753">
    <property type="entry name" value="ARPC3_sf"/>
</dbReference>
<dbReference type="SUPFAM" id="SSF69060">
    <property type="entry name" value="Arp2/3 complex 21 kDa subunit ARPC3"/>
    <property type="match status" value="1"/>
</dbReference>
<evidence type="ECO:0000256" key="1">
    <source>
        <dbReference type="ARBA" id="ARBA00004245"/>
    </source>
</evidence>
<dbReference type="Proteomes" id="UP000298663">
    <property type="component" value="Chromosome X"/>
</dbReference>
<evidence type="ECO:0000256" key="5">
    <source>
        <dbReference type="ARBA" id="ARBA00023212"/>
    </source>
</evidence>
<gene>
    <name evidence="7" type="ORF">L596_000739</name>
</gene>
<evidence type="ECO:0000256" key="6">
    <source>
        <dbReference type="PIRNR" id="PIRNR016315"/>
    </source>
</evidence>
<comment type="similarity">
    <text evidence="2 6">Belongs to the ARPC3 family.</text>
</comment>
<evidence type="ECO:0000256" key="4">
    <source>
        <dbReference type="ARBA" id="ARBA00023203"/>
    </source>
</evidence>
<comment type="subunit">
    <text evidence="6">Component of the Arp2/3 complex.</text>
</comment>
<reference evidence="7 8" key="2">
    <citation type="journal article" date="2019" name="G3 (Bethesda)">
        <title>Hybrid Assembly of the Genome of the Entomopathogenic Nematode Steinernema carpocapsae Identifies the X-Chromosome.</title>
        <authorList>
            <person name="Serra L."/>
            <person name="Macchietto M."/>
            <person name="Macias-Munoz A."/>
            <person name="McGill C.J."/>
            <person name="Rodriguez I.M."/>
            <person name="Rodriguez B."/>
            <person name="Murad R."/>
            <person name="Mortazavi A."/>
        </authorList>
    </citation>
    <scope>NUCLEOTIDE SEQUENCE [LARGE SCALE GENOMIC DNA]</scope>
    <source>
        <strain evidence="7 8">ALL</strain>
    </source>
</reference>
<dbReference type="PIRSF" id="PIRSF016315">
    <property type="entry name" value="ARP2/3_P21-Arc"/>
    <property type="match status" value="1"/>
</dbReference>
<keyword evidence="5 6" id="KW-0206">Cytoskeleton</keyword>
<keyword evidence="3 6" id="KW-0963">Cytoplasm</keyword>
<dbReference type="GO" id="GO:0034314">
    <property type="term" value="P:Arp2/3 complex-mediated actin nucleation"/>
    <property type="evidence" value="ECO:0007669"/>
    <property type="project" value="UniProtKB-UniRule"/>
</dbReference>
<proteinExistence type="inferred from homology"/>
<evidence type="ECO:0000313" key="7">
    <source>
        <dbReference type="EMBL" id="TMS32951.1"/>
    </source>
</evidence>
<name>A0A4U8UJT1_STECR</name>